<proteinExistence type="predicted"/>
<evidence type="ECO:0000313" key="2">
    <source>
        <dbReference type="EMBL" id="KAA2236260.1"/>
    </source>
</evidence>
<comment type="caution">
    <text evidence="2">The sequence shown here is derived from an EMBL/GenBank/DDBJ whole genome shotgun (WGS) entry which is preliminary data.</text>
</comment>
<protein>
    <submittedName>
        <fullName evidence="2">DUF2336 domain-containing protein</fullName>
    </submittedName>
</protein>
<sequence length="380" mass="39769">MSRSIAPLRSMSAAISDLSSLAALAWDPSLDVRPALLRVQADLFANAPARDAQTVADFETLALGLLPGVDDAAALAVARILAPVEDTPASVIRFLVARGGDVARVMIGAAPKLPAGFHPVALARNPDWAGTVARRADLTGADVEELARLRDATADLALAENPAAPLGGRALAQLVDRARDRADLAEALLRRADLPATDRAALYLSASTAERDAIRGGIEASPSALRAVPLPRASREAGEALVAFAMARDVAGFEARLAGLLGLQRRLDPTGPGRDDLLALALVAAGIGEEECVRIFLTLDDRIARSVAIVFRLAEIVRSTPRSSAIRLLEAILDAPLELRRDARHQPGHGPSARTRPGLPGLARERTDAALPRVASGEGA</sequence>
<dbReference type="AlphaFoldDB" id="A0A5B2VCS1"/>
<reference evidence="2 3" key="1">
    <citation type="submission" date="2019-09" db="EMBL/GenBank/DDBJ databases">
        <title>Salinarimonas rosea gen. nov., sp. nov., a new member of the a-2 subgroup of the Proteobacteria.</title>
        <authorList>
            <person name="Liu J."/>
        </authorList>
    </citation>
    <scope>NUCLEOTIDE SEQUENCE [LARGE SCALE GENOMIC DNA]</scope>
    <source>
        <strain evidence="2 3">BN140002</strain>
    </source>
</reference>
<dbReference type="Pfam" id="PF10098">
    <property type="entry name" value="DUF2336"/>
    <property type="match status" value="1"/>
</dbReference>
<evidence type="ECO:0000256" key="1">
    <source>
        <dbReference type="SAM" id="MobiDB-lite"/>
    </source>
</evidence>
<reference evidence="2 3" key="2">
    <citation type="submission" date="2019-09" db="EMBL/GenBank/DDBJ databases">
        <authorList>
            <person name="Jin C."/>
        </authorList>
    </citation>
    <scope>NUCLEOTIDE SEQUENCE [LARGE SCALE GENOMIC DNA]</scope>
    <source>
        <strain evidence="2 3">BN140002</strain>
    </source>
</reference>
<name>A0A5B2VCS1_9HYPH</name>
<feature type="region of interest" description="Disordered" evidence="1">
    <location>
        <begin position="342"/>
        <end position="380"/>
    </location>
</feature>
<gene>
    <name evidence="2" type="ORF">F0L46_16260</name>
</gene>
<keyword evidence="3" id="KW-1185">Reference proteome</keyword>
<dbReference type="Proteomes" id="UP000323142">
    <property type="component" value="Unassembled WGS sequence"/>
</dbReference>
<accession>A0A5B2VCS1</accession>
<organism evidence="2 3">
    <name type="scientific">Salinarimonas soli</name>
    <dbReference type="NCBI Taxonomy" id="1638099"/>
    <lineage>
        <taxon>Bacteria</taxon>
        <taxon>Pseudomonadati</taxon>
        <taxon>Pseudomonadota</taxon>
        <taxon>Alphaproteobacteria</taxon>
        <taxon>Hyphomicrobiales</taxon>
        <taxon>Salinarimonadaceae</taxon>
        <taxon>Salinarimonas</taxon>
    </lineage>
</organism>
<evidence type="ECO:0000313" key="3">
    <source>
        <dbReference type="Proteomes" id="UP000323142"/>
    </source>
</evidence>
<dbReference type="OrthoDB" id="8455292at2"/>
<dbReference type="EMBL" id="VUOA01000028">
    <property type="protein sequence ID" value="KAA2236260.1"/>
    <property type="molecule type" value="Genomic_DNA"/>
</dbReference>
<dbReference type="InterPro" id="IPR019285">
    <property type="entry name" value="DUF2336"/>
</dbReference>